<organism evidence="2 3">
    <name type="scientific">candidate division Kazan bacterium</name>
    <dbReference type="NCBI Taxonomy" id="2202143"/>
    <lineage>
        <taxon>Bacteria</taxon>
        <taxon>Bacteria division Kazan-3B-28</taxon>
    </lineage>
</organism>
<evidence type="ECO:0000259" key="1">
    <source>
        <dbReference type="Pfam" id="PF02579"/>
    </source>
</evidence>
<feature type="domain" description="Dinitrogenase iron-molybdenum cofactor biosynthesis" evidence="1">
    <location>
        <begin position="9"/>
        <end position="96"/>
    </location>
</feature>
<dbReference type="InterPro" id="IPR003731">
    <property type="entry name" value="Di-Nase_FeMo-co_biosynth"/>
</dbReference>
<dbReference type="SUPFAM" id="SSF53146">
    <property type="entry name" value="Nitrogenase accessory factor-like"/>
    <property type="match status" value="1"/>
</dbReference>
<dbReference type="AlphaFoldDB" id="A0A420ZC97"/>
<evidence type="ECO:0000313" key="2">
    <source>
        <dbReference type="EMBL" id="RLC36915.1"/>
    </source>
</evidence>
<gene>
    <name evidence="2" type="ORF">DRH29_03490</name>
</gene>
<accession>A0A420ZC97</accession>
<protein>
    <recommendedName>
        <fullName evidence="1">Dinitrogenase iron-molybdenum cofactor biosynthesis domain-containing protein</fullName>
    </recommendedName>
</protein>
<dbReference type="EMBL" id="QMNG01000021">
    <property type="protein sequence ID" value="RLC36915.1"/>
    <property type="molecule type" value="Genomic_DNA"/>
</dbReference>
<proteinExistence type="predicted"/>
<dbReference type="Proteomes" id="UP000281261">
    <property type="component" value="Unassembled WGS sequence"/>
</dbReference>
<comment type="caution">
    <text evidence="2">The sequence shown here is derived from an EMBL/GenBank/DDBJ whole genome shotgun (WGS) entry which is preliminary data.</text>
</comment>
<dbReference type="Gene3D" id="3.30.420.130">
    <property type="entry name" value="Dinitrogenase iron-molybdenum cofactor biosynthesis domain"/>
    <property type="match status" value="1"/>
</dbReference>
<reference evidence="2 3" key="1">
    <citation type="submission" date="2018-06" db="EMBL/GenBank/DDBJ databases">
        <title>Extensive metabolic versatility and redundancy in microbially diverse, dynamic hydrothermal sediments.</title>
        <authorList>
            <person name="Dombrowski N."/>
            <person name="Teske A."/>
            <person name="Baker B.J."/>
        </authorList>
    </citation>
    <scope>NUCLEOTIDE SEQUENCE [LARGE SCALE GENOMIC DNA]</scope>
    <source>
        <strain evidence="2">B79_G16</strain>
    </source>
</reference>
<sequence>MIIAVTIWNNRISPVFDVARDLLMVNLDDGGETSRRILSLAGMSPQLKIETLKKSNVEMVLCGAISESFLRLLTMNGIKVEPWISGNIEEVIQALLQNRLSDPCYCMPGCNRFRRKGGRHRGSKRHRGK</sequence>
<dbReference type="InterPro" id="IPR036105">
    <property type="entry name" value="DiNase_FeMo-co_biosyn_sf"/>
</dbReference>
<evidence type="ECO:0000313" key="3">
    <source>
        <dbReference type="Proteomes" id="UP000281261"/>
    </source>
</evidence>
<name>A0A420ZC97_UNCK3</name>
<dbReference type="Pfam" id="PF02579">
    <property type="entry name" value="Nitro_FeMo-Co"/>
    <property type="match status" value="1"/>
</dbReference>